<dbReference type="RefSeq" id="WP_084433763.1">
    <property type="nucleotide sequence ID" value="NZ_FWXV01000012.1"/>
</dbReference>
<evidence type="ECO:0000256" key="1">
    <source>
        <dbReference type="ARBA" id="ARBA00008814"/>
    </source>
</evidence>
<evidence type="ECO:0000313" key="5">
    <source>
        <dbReference type="Proteomes" id="UP000192674"/>
    </source>
</evidence>
<accession>A0A1W2FVR8</accession>
<dbReference type="EMBL" id="FWXV01000012">
    <property type="protein sequence ID" value="SMD25963.1"/>
    <property type="molecule type" value="Genomic_DNA"/>
</dbReference>
<feature type="chain" id="PRO_5038353658" evidence="2">
    <location>
        <begin position="23"/>
        <end position="331"/>
    </location>
</feature>
<dbReference type="InterPro" id="IPR050902">
    <property type="entry name" value="ABC_Transporter_SBP"/>
</dbReference>
<gene>
    <name evidence="4" type="ORF">SAMN05661093_09541</name>
</gene>
<dbReference type="PANTHER" id="PTHR30535">
    <property type="entry name" value="VITAMIN B12-BINDING PROTEIN"/>
    <property type="match status" value="1"/>
</dbReference>
<dbReference type="OrthoDB" id="9797850at2"/>
<evidence type="ECO:0000313" key="4">
    <source>
        <dbReference type="EMBL" id="SMD25963.1"/>
    </source>
</evidence>
<proteinExistence type="inferred from homology"/>
<dbReference type="Gene3D" id="3.40.50.1980">
    <property type="entry name" value="Nitrogenase molybdenum iron protein domain"/>
    <property type="match status" value="2"/>
</dbReference>
<evidence type="ECO:0000259" key="3">
    <source>
        <dbReference type="PROSITE" id="PS50983"/>
    </source>
</evidence>
<organism evidence="4 5">
    <name type="scientific">Kibdelosporangium aridum</name>
    <dbReference type="NCBI Taxonomy" id="2030"/>
    <lineage>
        <taxon>Bacteria</taxon>
        <taxon>Bacillati</taxon>
        <taxon>Actinomycetota</taxon>
        <taxon>Actinomycetes</taxon>
        <taxon>Pseudonocardiales</taxon>
        <taxon>Pseudonocardiaceae</taxon>
        <taxon>Kibdelosporangium</taxon>
    </lineage>
</organism>
<reference evidence="4 5" key="1">
    <citation type="submission" date="2017-04" db="EMBL/GenBank/DDBJ databases">
        <authorList>
            <person name="Afonso C.L."/>
            <person name="Miller P.J."/>
            <person name="Scott M.A."/>
            <person name="Spackman E."/>
            <person name="Goraichik I."/>
            <person name="Dimitrov K.M."/>
            <person name="Suarez D.L."/>
            <person name="Swayne D.E."/>
        </authorList>
    </citation>
    <scope>NUCLEOTIDE SEQUENCE [LARGE SCALE GENOMIC DNA]</scope>
    <source>
        <strain evidence="4 5">DSM 43828</strain>
    </source>
</reference>
<dbReference type="PROSITE" id="PS51257">
    <property type="entry name" value="PROKAR_LIPOPROTEIN"/>
    <property type="match status" value="1"/>
</dbReference>
<comment type="similarity">
    <text evidence="1">Belongs to the bacterial solute-binding protein 8 family.</text>
</comment>
<dbReference type="PROSITE" id="PS50983">
    <property type="entry name" value="FE_B12_PBP"/>
    <property type="match status" value="1"/>
</dbReference>
<sequence length="331" mass="34806">MQHPIRRSWLVLVAAVSVLATACGGDGGQDTGAAAEGFPMTVKNCGRDVTIERRPERLYVIGGEAGTLVHAAGGTDRIGIFSPLIGEPLGDAAGPLGQREQAPIKSSKSISREVIIGAKPDLVVTYGLNEFGPEDLRAAGIPTLVISGYCGGFGAGQSEIQDPLEGVYADIETLGRVLRTEEQAKQAVTGLKGRVEAVRQRGQQSPPSSNSTAAVFVAGPDSDLDAYGRRSMIHQQMTYAGLSNVFQNTDERLFDVNTEALINAAPQRLIALYEPGDIDEQAVRTSLTSRPELGPLPAVTGGKVTVLDFFYSGHGTLAVDGLEKLAGQVHG</sequence>
<evidence type="ECO:0000256" key="2">
    <source>
        <dbReference type="SAM" id="SignalP"/>
    </source>
</evidence>
<keyword evidence="2" id="KW-0732">Signal</keyword>
<protein>
    <submittedName>
        <fullName evidence="4">Iron complex transport system substrate-binding protein</fullName>
    </submittedName>
</protein>
<dbReference type="PANTHER" id="PTHR30535:SF34">
    <property type="entry name" value="MOLYBDATE-BINDING PROTEIN MOLA"/>
    <property type="match status" value="1"/>
</dbReference>
<dbReference type="InterPro" id="IPR002491">
    <property type="entry name" value="ABC_transptr_periplasmic_BD"/>
</dbReference>
<feature type="domain" description="Fe/B12 periplasmic-binding" evidence="3">
    <location>
        <begin position="57"/>
        <end position="331"/>
    </location>
</feature>
<name>A0A1W2FVR8_KIBAR</name>
<dbReference type="SUPFAM" id="SSF53807">
    <property type="entry name" value="Helical backbone' metal receptor"/>
    <property type="match status" value="1"/>
</dbReference>
<keyword evidence="5" id="KW-1185">Reference proteome</keyword>
<dbReference type="Proteomes" id="UP000192674">
    <property type="component" value="Unassembled WGS sequence"/>
</dbReference>
<feature type="signal peptide" evidence="2">
    <location>
        <begin position="1"/>
        <end position="22"/>
    </location>
</feature>
<dbReference type="AlphaFoldDB" id="A0A1W2FVR8"/>
<dbReference type="Pfam" id="PF01497">
    <property type="entry name" value="Peripla_BP_2"/>
    <property type="match status" value="1"/>
</dbReference>